<keyword evidence="7" id="KW-1185">Reference proteome</keyword>
<dbReference type="PROSITE" id="PS51186">
    <property type="entry name" value="GNAT"/>
    <property type="match status" value="1"/>
</dbReference>
<dbReference type="InterPro" id="IPR051531">
    <property type="entry name" value="N-acetyltransferase"/>
</dbReference>
<evidence type="ECO:0000256" key="1">
    <source>
        <dbReference type="ARBA" id="ARBA00022679"/>
    </source>
</evidence>
<name>A0ABP7ZP00_9MICO</name>
<protein>
    <recommendedName>
        <fullName evidence="5">N-acetyltransferase domain-containing protein</fullName>
    </recommendedName>
</protein>
<accession>A0ABP7ZP00</accession>
<comment type="similarity">
    <text evidence="3">Belongs to the acetyltransferase family. RimJ subfamily.</text>
</comment>
<dbReference type="InterPro" id="IPR016181">
    <property type="entry name" value="Acyl_CoA_acyltransferase"/>
</dbReference>
<sequence>MLRSERLVLSMPTLDDTERVFEYCQDPMFIDYLTTPTPYRREDAEHFLGTIVPTGWEVGREFIWALREPAGPNGEKGGPLLGVVGLHRRRATDPESLDVGYWLGAPHRGRGLMAEAVRTVSDWALEAGVARTVHWECLIGNYASARTAQAAGFRFTGIGPSQIAYRDGSHPEHWHGRRLAGDDGTIAAYLAWPAAPGGSAEPPAPSSPTTPGGG</sequence>
<dbReference type="Gene3D" id="3.40.630.30">
    <property type="match status" value="1"/>
</dbReference>
<dbReference type="PANTHER" id="PTHR43792:SF8">
    <property type="entry name" value="[RIBOSOMAL PROTEIN US5]-ALANINE N-ACETYLTRANSFERASE"/>
    <property type="match status" value="1"/>
</dbReference>
<comment type="caution">
    <text evidence="6">The sequence shown here is derived from an EMBL/GenBank/DDBJ whole genome shotgun (WGS) entry which is preliminary data.</text>
</comment>
<dbReference type="InterPro" id="IPR000182">
    <property type="entry name" value="GNAT_dom"/>
</dbReference>
<dbReference type="SUPFAM" id="SSF55729">
    <property type="entry name" value="Acyl-CoA N-acyltransferases (Nat)"/>
    <property type="match status" value="1"/>
</dbReference>
<dbReference type="EMBL" id="BAABBV010000002">
    <property type="protein sequence ID" value="GAA4165843.1"/>
    <property type="molecule type" value="Genomic_DNA"/>
</dbReference>
<reference evidence="6" key="1">
    <citation type="journal article" date="2014" name="Int. J. Syst. Evol. Microbiol.">
        <title>Complete genome of a new Firmicutes species belonging to the dominant human colonic microbiota ('Ruminococcus bicirculans') reveals two chromosomes and a selective capacity to utilize plant glucans.</title>
        <authorList>
            <consortium name="NISC Comparative Sequencing Program"/>
            <person name="Wegmann U."/>
            <person name="Louis P."/>
            <person name="Goesmann A."/>
            <person name="Henrissat B."/>
            <person name="Duncan S.H."/>
            <person name="Flint H.J."/>
        </authorList>
    </citation>
    <scope>NUCLEOTIDE SEQUENCE</scope>
    <source>
        <strain evidence="6">JCM 17590</strain>
    </source>
</reference>
<evidence type="ECO:0000256" key="2">
    <source>
        <dbReference type="ARBA" id="ARBA00023315"/>
    </source>
</evidence>
<reference evidence="6" key="2">
    <citation type="submission" date="2023-12" db="EMBL/GenBank/DDBJ databases">
        <authorList>
            <person name="Sun Q."/>
            <person name="Inoue M."/>
        </authorList>
    </citation>
    <scope>NUCLEOTIDE SEQUENCE</scope>
    <source>
        <strain evidence="6">JCM 17590</strain>
    </source>
</reference>
<evidence type="ECO:0000313" key="6">
    <source>
        <dbReference type="EMBL" id="GAA4165843.1"/>
    </source>
</evidence>
<evidence type="ECO:0000256" key="3">
    <source>
        <dbReference type="ARBA" id="ARBA00038502"/>
    </source>
</evidence>
<evidence type="ECO:0000313" key="7">
    <source>
        <dbReference type="Proteomes" id="UP001415169"/>
    </source>
</evidence>
<keyword evidence="1" id="KW-0808">Transferase</keyword>
<evidence type="ECO:0000259" key="5">
    <source>
        <dbReference type="PROSITE" id="PS51186"/>
    </source>
</evidence>
<dbReference type="PANTHER" id="PTHR43792">
    <property type="entry name" value="GNAT FAMILY, PUTATIVE (AFU_ORTHOLOGUE AFUA_3G00765)-RELATED-RELATED"/>
    <property type="match status" value="1"/>
</dbReference>
<proteinExistence type="inferred from homology"/>
<keyword evidence="2" id="KW-0012">Acyltransferase</keyword>
<gene>
    <name evidence="6" type="ORF">GCM10022286_29610</name>
</gene>
<dbReference type="Pfam" id="PF13302">
    <property type="entry name" value="Acetyltransf_3"/>
    <property type="match status" value="1"/>
</dbReference>
<dbReference type="Proteomes" id="UP001415169">
    <property type="component" value="Unassembled WGS sequence"/>
</dbReference>
<feature type="region of interest" description="Disordered" evidence="4">
    <location>
        <begin position="194"/>
        <end position="214"/>
    </location>
</feature>
<evidence type="ECO:0000256" key="4">
    <source>
        <dbReference type="SAM" id="MobiDB-lite"/>
    </source>
</evidence>
<organism evidence="6 7">
    <name type="scientific">Gryllotalpicola daejeonensis</name>
    <dbReference type="NCBI Taxonomy" id="993087"/>
    <lineage>
        <taxon>Bacteria</taxon>
        <taxon>Bacillati</taxon>
        <taxon>Actinomycetota</taxon>
        <taxon>Actinomycetes</taxon>
        <taxon>Micrococcales</taxon>
        <taxon>Microbacteriaceae</taxon>
        <taxon>Gryllotalpicola</taxon>
    </lineage>
</organism>
<feature type="domain" description="N-acetyltransferase" evidence="5">
    <location>
        <begin position="28"/>
        <end position="172"/>
    </location>
</feature>